<proteinExistence type="predicted"/>
<keyword evidence="1" id="KW-0808">Transferase</keyword>
<dbReference type="PANTHER" id="PTHR11712">
    <property type="entry name" value="POLYKETIDE SYNTHASE-RELATED"/>
    <property type="match status" value="1"/>
</dbReference>
<dbReference type="EMBL" id="JBHULR010000021">
    <property type="protein sequence ID" value="MFD2550061.1"/>
    <property type="molecule type" value="Genomic_DNA"/>
</dbReference>
<dbReference type="Proteomes" id="UP001597545">
    <property type="component" value="Unassembled WGS sequence"/>
</dbReference>
<sequence>MKNKVYINGMGAVTAQGNWRDSFWAESQEIRYPITKAVQPSYKDLIPPSMVRRMSRGIKMGIYAAQQALDDAGIALPDAIITGTGLGCSEDSEKFLRNILDNEEQFLTPTSFIQSTHNTVAAQIALRLQCKGYNFTYVNRSVSFESALLDGLVQLQHGEADQLLVGGVDEVSDHTYMLLQRIGHIKPDGITETVRESQSIGVNYAEGASFFALSGTKTERSYAELADVLLRNVVEQEELGAFVQSFLEHNGLQISDVDTLVLGINGDQEYDSYYRSVMEFCPDANVLYYKHLVGQFDSCSAFALIVAAYVATMQTVDPILHWEAPSAKRPIRNILLYNHYKGRDHSLLLVRTC</sequence>
<feature type="domain" description="Beta-ketoacyl synthase-like N-terminal" evidence="2">
    <location>
        <begin position="45"/>
        <end position="213"/>
    </location>
</feature>
<keyword evidence="4" id="KW-1185">Reference proteome</keyword>
<dbReference type="RefSeq" id="WP_380906471.1">
    <property type="nucleotide sequence ID" value="NZ_JBHUEG010000018.1"/>
</dbReference>
<dbReference type="Pfam" id="PF00109">
    <property type="entry name" value="ketoacyl-synt"/>
    <property type="match status" value="1"/>
</dbReference>
<organism evidence="3 4">
    <name type="scientific">Sphingobacterium suaedae</name>
    <dbReference type="NCBI Taxonomy" id="1686402"/>
    <lineage>
        <taxon>Bacteria</taxon>
        <taxon>Pseudomonadati</taxon>
        <taxon>Bacteroidota</taxon>
        <taxon>Sphingobacteriia</taxon>
        <taxon>Sphingobacteriales</taxon>
        <taxon>Sphingobacteriaceae</taxon>
        <taxon>Sphingobacterium</taxon>
    </lineage>
</organism>
<dbReference type="Gene3D" id="3.40.47.10">
    <property type="match status" value="1"/>
</dbReference>
<evidence type="ECO:0000313" key="4">
    <source>
        <dbReference type="Proteomes" id="UP001597545"/>
    </source>
</evidence>
<dbReference type="SUPFAM" id="SSF53901">
    <property type="entry name" value="Thiolase-like"/>
    <property type="match status" value="1"/>
</dbReference>
<name>A0ABW5KM54_9SPHI</name>
<comment type="caution">
    <text evidence="3">The sequence shown here is derived from an EMBL/GenBank/DDBJ whole genome shotgun (WGS) entry which is preliminary data.</text>
</comment>
<evidence type="ECO:0000313" key="3">
    <source>
        <dbReference type="EMBL" id="MFD2550061.1"/>
    </source>
</evidence>
<evidence type="ECO:0000259" key="2">
    <source>
        <dbReference type="Pfam" id="PF00109"/>
    </source>
</evidence>
<accession>A0ABW5KM54</accession>
<dbReference type="PANTHER" id="PTHR11712:SF336">
    <property type="entry name" value="3-OXOACYL-[ACYL-CARRIER-PROTEIN] SYNTHASE, MITOCHONDRIAL"/>
    <property type="match status" value="1"/>
</dbReference>
<protein>
    <submittedName>
        <fullName evidence="3">Beta-ketoacyl synthase N-terminal-like domain-containing protein</fullName>
    </submittedName>
</protein>
<dbReference type="InterPro" id="IPR014030">
    <property type="entry name" value="Ketoacyl_synth_N"/>
</dbReference>
<evidence type="ECO:0000256" key="1">
    <source>
        <dbReference type="ARBA" id="ARBA00022679"/>
    </source>
</evidence>
<dbReference type="InterPro" id="IPR016039">
    <property type="entry name" value="Thiolase-like"/>
</dbReference>
<dbReference type="InterPro" id="IPR000794">
    <property type="entry name" value="Beta-ketoacyl_synthase"/>
</dbReference>
<reference evidence="4" key="1">
    <citation type="journal article" date="2019" name="Int. J. Syst. Evol. Microbiol.">
        <title>The Global Catalogue of Microorganisms (GCM) 10K type strain sequencing project: providing services to taxonomists for standard genome sequencing and annotation.</title>
        <authorList>
            <consortium name="The Broad Institute Genomics Platform"/>
            <consortium name="The Broad Institute Genome Sequencing Center for Infectious Disease"/>
            <person name="Wu L."/>
            <person name="Ma J."/>
        </authorList>
    </citation>
    <scope>NUCLEOTIDE SEQUENCE [LARGE SCALE GENOMIC DNA]</scope>
    <source>
        <strain evidence="4">KCTC 42662</strain>
    </source>
</reference>
<gene>
    <name evidence="3" type="ORF">ACFSR5_20610</name>
</gene>